<evidence type="ECO:0000313" key="2">
    <source>
        <dbReference type="Proteomes" id="UP001732700"/>
    </source>
</evidence>
<sequence length="115" mass="13409">MRHFIITNCEETTPWIDEHFEELKRKNSGNPQKQHREESVGWFETRITELYNDGKVSSLIYALAKGPDHRARVFNRTVLNGYFYRNSYIEKDLSTQNSGVIVKGDDSTGNIDYYG</sequence>
<accession>A0ACD5ZPG1</accession>
<proteinExistence type="predicted"/>
<evidence type="ECO:0000313" key="1">
    <source>
        <dbReference type="EnsemblPlants" id="AVESA.00010b.r2.6DG1184890.1.CDS"/>
    </source>
</evidence>
<protein>
    <submittedName>
        <fullName evidence="1">Uncharacterized protein</fullName>
    </submittedName>
</protein>
<dbReference type="Proteomes" id="UP001732700">
    <property type="component" value="Chromosome 6D"/>
</dbReference>
<reference evidence="1" key="2">
    <citation type="submission" date="2025-09" db="UniProtKB">
        <authorList>
            <consortium name="EnsemblPlants"/>
        </authorList>
    </citation>
    <scope>IDENTIFICATION</scope>
</reference>
<reference evidence="1" key="1">
    <citation type="submission" date="2021-05" db="EMBL/GenBank/DDBJ databases">
        <authorList>
            <person name="Scholz U."/>
            <person name="Mascher M."/>
            <person name="Fiebig A."/>
        </authorList>
    </citation>
    <scope>NUCLEOTIDE SEQUENCE [LARGE SCALE GENOMIC DNA]</scope>
</reference>
<keyword evidence="2" id="KW-1185">Reference proteome</keyword>
<organism evidence="1 2">
    <name type="scientific">Avena sativa</name>
    <name type="common">Oat</name>
    <dbReference type="NCBI Taxonomy" id="4498"/>
    <lineage>
        <taxon>Eukaryota</taxon>
        <taxon>Viridiplantae</taxon>
        <taxon>Streptophyta</taxon>
        <taxon>Embryophyta</taxon>
        <taxon>Tracheophyta</taxon>
        <taxon>Spermatophyta</taxon>
        <taxon>Magnoliopsida</taxon>
        <taxon>Liliopsida</taxon>
        <taxon>Poales</taxon>
        <taxon>Poaceae</taxon>
        <taxon>BOP clade</taxon>
        <taxon>Pooideae</taxon>
        <taxon>Poodae</taxon>
        <taxon>Poeae</taxon>
        <taxon>Poeae Chloroplast Group 1 (Aveneae type)</taxon>
        <taxon>Aveninae</taxon>
        <taxon>Avena</taxon>
    </lineage>
</organism>
<dbReference type="EnsemblPlants" id="AVESA.00010b.r2.6DG1184890.1">
    <property type="protein sequence ID" value="AVESA.00010b.r2.6DG1184890.1.CDS"/>
    <property type="gene ID" value="AVESA.00010b.r2.6DG1184890"/>
</dbReference>
<name>A0ACD5ZPG1_AVESA</name>